<accession>A0A0E9X0V2</accession>
<dbReference type="EMBL" id="GBXM01012486">
    <property type="protein sequence ID" value="JAH96091.1"/>
    <property type="molecule type" value="Transcribed_RNA"/>
</dbReference>
<sequence length="75" mass="8465">MTAGKTTGSPSIINVFRWQFALMFNTKKTKQNKQKKKTVHAPCPPDYGSVEFLFVYVHEFTSVVRAESRLLSSGP</sequence>
<organism evidence="1">
    <name type="scientific">Anguilla anguilla</name>
    <name type="common">European freshwater eel</name>
    <name type="synonym">Muraena anguilla</name>
    <dbReference type="NCBI Taxonomy" id="7936"/>
    <lineage>
        <taxon>Eukaryota</taxon>
        <taxon>Metazoa</taxon>
        <taxon>Chordata</taxon>
        <taxon>Craniata</taxon>
        <taxon>Vertebrata</taxon>
        <taxon>Euteleostomi</taxon>
        <taxon>Actinopterygii</taxon>
        <taxon>Neopterygii</taxon>
        <taxon>Teleostei</taxon>
        <taxon>Anguilliformes</taxon>
        <taxon>Anguillidae</taxon>
        <taxon>Anguilla</taxon>
    </lineage>
</organism>
<protein>
    <submittedName>
        <fullName evidence="1">Uncharacterized protein</fullName>
    </submittedName>
</protein>
<dbReference type="AlphaFoldDB" id="A0A0E9X0V2"/>
<proteinExistence type="predicted"/>
<evidence type="ECO:0000313" key="1">
    <source>
        <dbReference type="EMBL" id="JAH96091.1"/>
    </source>
</evidence>
<name>A0A0E9X0V2_ANGAN</name>
<reference evidence="1" key="2">
    <citation type="journal article" date="2015" name="Fish Shellfish Immunol.">
        <title>Early steps in the European eel (Anguilla anguilla)-Vibrio vulnificus interaction in the gills: Role of the RtxA13 toxin.</title>
        <authorList>
            <person name="Callol A."/>
            <person name="Pajuelo D."/>
            <person name="Ebbesson L."/>
            <person name="Teles M."/>
            <person name="MacKenzie S."/>
            <person name="Amaro C."/>
        </authorList>
    </citation>
    <scope>NUCLEOTIDE SEQUENCE</scope>
</reference>
<reference evidence="1" key="1">
    <citation type="submission" date="2014-11" db="EMBL/GenBank/DDBJ databases">
        <authorList>
            <person name="Amaro Gonzalez C."/>
        </authorList>
    </citation>
    <scope>NUCLEOTIDE SEQUENCE</scope>
</reference>